<protein>
    <submittedName>
        <fullName evidence="1">Uncharacterized protein</fullName>
    </submittedName>
</protein>
<organism evidence="1">
    <name type="scientific">Aspergillus niger</name>
    <dbReference type="NCBI Taxonomy" id="5061"/>
    <lineage>
        <taxon>Eukaryota</taxon>
        <taxon>Fungi</taxon>
        <taxon>Dikarya</taxon>
        <taxon>Ascomycota</taxon>
        <taxon>Pezizomycotina</taxon>
        <taxon>Eurotiomycetes</taxon>
        <taxon>Eurotiomycetidae</taxon>
        <taxon>Eurotiales</taxon>
        <taxon>Aspergillaceae</taxon>
        <taxon>Aspergillus</taxon>
        <taxon>Aspergillus subgen. Circumdati</taxon>
    </lineage>
</organism>
<gene>
    <name evidence="1" type="ORF">An12g09590</name>
</gene>
<dbReference type="VEuPathDB" id="FungiDB:An12g09590"/>
<dbReference type="GeneID" id="84592738"/>
<dbReference type="RefSeq" id="XP_059606973.1">
    <property type="nucleotide sequence ID" value="XM_059743672.1"/>
</dbReference>
<dbReference type="KEGG" id="ang:An12g09590"/>
<dbReference type="AlphaFoldDB" id="A0AAJ8C1Q3"/>
<accession>A0AAJ8C1Q3</accession>
<reference evidence="1" key="1">
    <citation type="submission" date="2025-02" db="EMBL/GenBank/DDBJ databases">
        <authorList>
            <consortium name="NCBI Genome Project"/>
        </authorList>
    </citation>
    <scope>NUCLEOTIDE SEQUENCE</scope>
</reference>
<sequence>MQLGDAEVVSENFDGGMKRRVDPGHGGIRDGGLSIQMTGLMLIQHTEQRENADGGLCSVRTIRFVDRCWPPSTVLPQQNWSTGEFSRIMDILAK</sequence>
<proteinExistence type="predicted"/>
<reference evidence="1" key="2">
    <citation type="submission" date="2025-08" db="UniProtKB">
        <authorList>
            <consortium name="RefSeq"/>
        </authorList>
    </citation>
    <scope>IDENTIFICATION</scope>
</reference>
<evidence type="ECO:0000313" key="1">
    <source>
        <dbReference type="RefSeq" id="XP_059606973.1"/>
    </source>
</evidence>
<name>A0AAJ8C1Q3_ASPNG</name>